<feature type="compositionally biased region" description="Pro residues" evidence="1">
    <location>
        <begin position="9"/>
        <end position="21"/>
    </location>
</feature>
<dbReference type="Proteomes" id="UP000005426">
    <property type="component" value="Unassembled WGS sequence"/>
</dbReference>
<feature type="compositionally biased region" description="Acidic residues" evidence="1">
    <location>
        <begin position="43"/>
        <end position="68"/>
    </location>
</feature>
<evidence type="ECO:0000256" key="1">
    <source>
        <dbReference type="SAM" id="MobiDB-lite"/>
    </source>
</evidence>
<feature type="region of interest" description="Disordered" evidence="1">
    <location>
        <begin position="1"/>
        <end position="25"/>
    </location>
</feature>
<comment type="caution">
    <text evidence="2">The sequence shown here is derived from an EMBL/GenBank/DDBJ whole genome shotgun (WGS) entry which is preliminary data.</text>
</comment>
<proteinExistence type="predicted"/>
<keyword evidence="3" id="KW-1185">Reference proteome</keyword>
<name>G9PB21_HYPAI</name>
<sequence length="68" mass="7600">MGPIASLAPRPPPAAADPPAPLQRLPLGRLQTLRWVVFRPQSEEGEEEEEEEVQEEDDEIDYSDDGVM</sequence>
<organism evidence="2 3">
    <name type="scientific">Hypocrea atroviridis (strain ATCC 20476 / IMI 206040)</name>
    <name type="common">Trichoderma atroviride</name>
    <dbReference type="NCBI Taxonomy" id="452589"/>
    <lineage>
        <taxon>Eukaryota</taxon>
        <taxon>Fungi</taxon>
        <taxon>Dikarya</taxon>
        <taxon>Ascomycota</taxon>
        <taxon>Pezizomycotina</taxon>
        <taxon>Sordariomycetes</taxon>
        <taxon>Hypocreomycetidae</taxon>
        <taxon>Hypocreales</taxon>
        <taxon>Hypocreaceae</taxon>
        <taxon>Trichoderma</taxon>
    </lineage>
</organism>
<protein>
    <submittedName>
        <fullName evidence="2">Uncharacterized protein</fullName>
    </submittedName>
</protein>
<dbReference type="HOGENOM" id="CLU_2794277_0_0_1"/>
<accession>G9PB21</accession>
<evidence type="ECO:0000313" key="3">
    <source>
        <dbReference type="Proteomes" id="UP000005426"/>
    </source>
</evidence>
<feature type="region of interest" description="Disordered" evidence="1">
    <location>
        <begin position="39"/>
        <end position="68"/>
    </location>
</feature>
<dbReference type="AlphaFoldDB" id="G9PB21"/>
<dbReference type="EMBL" id="ABDG02000028">
    <property type="protein sequence ID" value="EHK40202.1"/>
    <property type="molecule type" value="Genomic_DNA"/>
</dbReference>
<reference evidence="2 3" key="1">
    <citation type="journal article" date="2011" name="Genome Biol.">
        <title>Comparative genome sequence analysis underscores mycoparasitism as the ancestral life style of Trichoderma.</title>
        <authorList>
            <person name="Kubicek C.P."/>
            <person name="Herrera-Estrella A."/>
            <person name="Seidl-Seiboth V."/>
            <person name="Martinez D.A."/>
            <person name="Druzhinina I.S."/>
            <person name="Thon M."/>
            <person name="Zeilinger S."/>
            <person name="Casas-Flores S."/>
            <person name="Horwitz B.A."/>
            <person name="Mukherjee P.K."/>
            <person name="Mukherjee M."/>
            <person name="Kredics L."/>
            <person name="Alcaraz L.D."/>
            <person name="Aerts A."/>
            <person name="Antal Z."/>
            <person name="Atanasova L."/>
            <person name="Cervantes-Badillo M.G."/>
            <person name="Challacombe J."/>
            <person name="Chertkov O."/>
            <person name="McCluskey K."/>
            <person name="Coulpier F."/>
            <person name="Deshpande N."/>
            <person name="von Doehren H."/>
            <person name="Ebbole D.J."/>
            <person name="Esquivel-Naranjo E.U."/>
            <person name="Fekete E."/>
            <person name="Flipphi M."/>
            <person name="Glaser F."/>
            <person name="Gomez-Rodriguez E.Y."/>
            <person name="Gruber S."/>
            <person name="Han C."/>
            <person name="Henrissat B."/>
            <person name="Hermosa R."/>
            <person name="Hernandez-Onate M."/>
            <person name="Karaffa L."/>
            <person name="Kosti I."/>
            <person name="Le Crom S."/>
            <person name="Lindquist E."/>
            <person name="Lucas S."/>
            <person name="Luebeck M."/>
            <person name="Luebeck P.S."/>
            <person name="Margeot A."/>
            <person name="Metz B."/>
            <person name="Misra M."/>
            <person name="Nevalainen H."/>
            <person name="Omann M."/>
            <person name="Packer N."/>
            <person name="Perrone G."/>
            <person name="Uresti-Rivera E.E."/>
            <person name="Salamov A."/>
            <person name="Schmoll M."/>
            <person name="Seiboth B."/>
            <person name="Shapiro H."/>
            <person name="Sukno S."/>
            <person name="Tamayo-Ramos J.A."/>
            <person name="Tisch D."/>
            <person name="Wiest A."/>
            <person name="Wilkinson H.H."/>
            <person name="Zhang M."/>
            <person name="Coutinho P.M."/>
            <person name="Kenerley C.M."/>
            <person name="Monte E."/>
            <person name="Baker S.E."/>
            <person name="Grigoriev I.V."/>
        </authorList>
    </citation>
    <scope>NUCLEOTIDE SEQUENCE [LARGE SCALE GENOMIC DNA]</scope>
    <source>
        <strain evidence="3">ATCC 20476 / IMI 206040</strain>
    </source>
</reference>
<gene>
    <name evidence="2" type="ORF">TRIATDRAFT_159417</name>
</gene>
<evidence type="ECO:0000313" key="2">
    <source>
        <dbReference type="EMBL" id="EHK40202.1"/>
    </source>
</evidence>